<dbReference type="Proteomes" id="UP000478463">
    <property type="component" value="Chromosome"/>
</dbReference>
<evidence type="ECO:0008006" key="8">
    <source>
        <dbReference type="Google" id="ProtNLM"/>
    </source>
</evidence>
<comment type="subcellular location">
    <subcellularLocation>
        <location evidence="1">Cell membrane</location>
        <topology evidence="1">Multi-pass membrane protein</topology>
    </subcellularLocation>
</comment>
<dbReference type="InterPro" id="IPR050833">
    <property type="entry name" value="Poly_Biosynth_Transport"/>
</dbReference>
<dbReference type="PANTHER" id="PTHR30250">
    <property type="entry name" value="PST FAMILY PREDICTED COLANIC ACID TRANSPORTER"/>
    <property type="match status" value="1"/>
</dbReference>
<evidence type="ECO:0000313" key="7">
    <source>
        <dbReference type="Proteomes" id="UP000478463"/>
    </source>
</evidence>
<reference evidence="6 7" key="1">
    <citation type="submission" date="2020-10" db="EMBL/GenBank/DDBJ databases">
        <title>Eggerthella sp. nov., isolated from human feces.</title>
        <authorList>
            <person name="Yajun G."/>
        </authorList>
    </citation>
    <scope>NUCLEOTIDE SEQUENCE [LARGE SCALE GENOMIC DNA]</scope>
    <source>
        <strain evidence="6 7">HF-1101</strain>
    </source>
</reference>
<organism evidence="6 7">
    <name type="scientific">Eggerthella guodeyinii</name>
    <dbReference type="NCBI Taxonomy" id="2690837"/>
    <lineage>
        <taxon>Bacteria</taxon>
        <taxon>Bacillati</taxon>
        <taxon>Actinomycetota</taxon>
        <taxon>Coriobacteriia</taxon>
        <taxon>Eggerthellales</taxon>
        <taxon>Eggerthellaceae</taxon>
        <taxon>Eggerthella</taxon>
    </lineage>
</organism>
<dbReference type="NCBIfam" id="NF041503">
    <property type="entry name" value="WZX_like"/>
    <property type="match status" value="1"/>
</dbReference>
<dbReference type="KEGG" id="egd:GS424_013930"/>
<name>A0A6L7IWM9_9ACTN</name>
<keyword evidence="4" id="KW-1133">Transmembrane helix</keyword>
<dbReference type="AlphaFoldDB" id="A0A6L7IWM9"/>
<protein>
    <recommendedName>
        <fullName evidence="8">Polysaccharide biosynthesis protein</fullName>
    </recommendedName>
</protein>
<evidence type="ECO:0000256" key="1">
    <source>
        <dbReference type="ARBA" id="ARBA00004651"/>
    </source>
</evidence>
<evidence type="ECO:0000256" key="5">
    <source>
        <dbReference type="ARBA" id="ARBA00023136"/>
    </source>
</evidence>
<evidence type="ECO:0000256" key="4">
    <source>
        <dbReference type="ARBA" id="ARBA00022989"/>
    </source>
</evidence>
<dbReference type="EMBL" id="CP063310">
    <property type="protein sequence ID" value="QOS67599.1"/>
    <property type="molecule type" value="Genomic_DNA"/>
</dbReference>
<keyword evidence="5" id="KW-0472">Membrane</keyword>
<evidence type="ECO:0000256" key="2">
    <source>
        <dbReference type="ARBA" id="ARBA00022475"/>
    </source>
</evidence>
<sequence>MVKIETRKQDIVWNYIGTIVSMASGFLLLPFLLAFLDDSEVGLWYVFIAIANLTLLFEFGFNPAFARNIVYCLSGARKLTKQGCDSGSIEEGVSWHLLKTIMKSSKLLYGALSVMALLLIASLGTIYIGYVTRGLDGVGHWTAWVIFCAAIFLNLYFYYTLTFLRGFGDIASENRAKTYARLLQLVLSAALLGLGFGLVGAALGYLANSVSLRLFAHRYIKRHEEINQGLVCDNAPVSKSEIKSALGTISFVAWRDGVVQVSCYASTQAMSIMCSLFLSLAATGTYSILLQFGTAVYHFASAYAKSYYPAFQSARMLGDLDRQRNIICKSISAYWVLYIIGALGVILVIFPLLPFVKPGIDLDVPLFLGLLVYLGLWNQHSIFCNFIICMNRIPYVRGYLIAAIMGVVLSAILMSCTGLEAWGLVLGQAAAQIVYNNWKWPRYVAKELGTTYFGLLVDGFAWWKGRLFRFKSFRKNQSID</sequence>
<keyword evidence="2" id="KW-1003">Cell membrane</keyword>
<dbReference type="GO" id="GO:0005886">
    <property type="term" value="C:plasma membrane"/>
    <property type="evidence" value="ECO:0007669"/>
    <property type="project" value="UniProtKB-SubCell"/>
</dbReference>
<dbReference type="RefSeq" id="WP_160941096.1">
    <property type="nucleotide sequence ID" value="NZ_CP063310.1"/>
</dbReference>
<dbReference type="PANTHER" id="PTHR30250:SF26">
    <property type="entry name" value="PSMA PROTEIN"/>
    <property type="match status" value="1"/>
</dbReference>
<proteinExistence type="predicted"/>
<keyword evidence="3" id="KW-0812">Transmembrane</keyword>
<dbReference type="InterPro" id="IPR048122">
    <property type="entry name" value="WZX-like"/>
</dbReference>
<evidence type="ECO:0000256" key="3">
    <source>
        <dbReference type="ARBA" id="ARBA00022692"/>
    </source>
</evidence>
<evidence type="ECO:0000313" key="6">
    <source>
        <dbReference type="EMBL" id="QOS67599.1"/>
    </source>
</evidence>
<accession>A0A6L7IWM9</accession>
<gene>
    <name evidence="6" type="ORF">GS424_013930</name>
</gene>